<feature type="region of interest" description="Disordered" evidence="1">
    <location>
        <begin position="173"/>
        <end position="246"/>
    </location>
</feature>
<dbReference type="RefSeq" id="WP_014437473.1">
    <property type="nucleotide sequence ID" value="NC_017080.1"/>
</dbReference>
<dbReference type="OrthoDB" id="288779at2"/>
<feature type="compositionally biased region" description="Pro residues" evidence="1">
    <location>
        <begin position="8"/>
        <end position="20"/>
    </location>
</feature>
<protein>
    <recommendedName>
        <fullName evidence="4">DUF3788 family protein</fullName>
    </recommendedName>
</protein>
<feature type="region of interest" description="Disordered" evidence="1">
    <location>
        <begin position="1"/>
        <end position="22"/>
    </location>
</feature>
<dbReference type="AlphaFoldDB" id="I0IG67"/>
<organism evidence="2 3">
    <name type="scientific">Phycisphaera mikurensis (strain NBRC 102666 / KCTC 22515 / FYK2301M01)</name>
    <dbReference type="NCBI Taxonomy" id="1142394"/>
    <lineage>
        <taxon>Bacteria</taxon>
        <taxon>Pseudomonadati</taxon>
        <taxon>Planctomycetota</taxon>
        <taxon>Phycisphaerae</taxon>
        <taxon>Phycisphaerales</taxon>
        <taxon>Phycisphaeraceae</taxon>
        <taxon>Phycisphaera</taxon>
    </lineage>
</organism>
<evidence type="ECO:0008006" key="4">
    <source>
        <dbReference type="Google" id="ProtNLM"/>
    </source>
</evidence>
<feature type="compositionally biased region" description="Basic and acidic residues" evidence="1">
    <location>
        <begin position="227"/>
        <end position="246"/>
    </location>
</feature>
<keyword evidence="3" id="KW-1185">Reference proteome</keyword>
<dbReference type="HOGENOM" id="CLU_1128249_0_0_0"/>
<sequence length="246" mass="27382">MADAATPIPKPGMPLTPPPSVWTNRWAPPTDEELLSNLTGNTENHVRNLIQRVEDAAPGIQRKVIWHGMSWRWTIQFTSPSILGYNDASDQEDEPGRDLLYTIVPNPLEVLVVIPLRPEHLEHLPIRRLNRYIRDGIRNAKWAVDLRWVKWIPTANTEVEHLLDLLKRKAKIATGDSPSQRRSRSERAKGNAPAESAADADAAEERAEAAAAPRPKPSGPRVRPSRAKTEAGKKRAAERAAARAKG</sequence>
<evidence type="ECO:0000256" key="1">
    <source>
        <dbReference type="SAM" id="MobiDB-lite"/>
    </source>
</evidence>
<dbReference type="KEGG" id="phm:PSMK_20960"/>
<dbReference type="Proteomes" id="UP000007881">
    <property type="component" value="Chromosome"/>
</dbReference>
<dbReference type="EMBL" id="AP012338">
    <property type="protein sequence ID" value="BAM04255.1"/>
    <property type="molecule type" value="Genomic_DNA"/>
</dbReference>
<accession>I0IG67</accession>
<evidence type="ECO:0000313" key="2">
    <source>
        <dbReference type="EMBL" id="BAM04255.1"/>
    </source>
</evidence>
<name>I0IG67_PHYMF</name>
<proteinExistence type="predicted"/>
<reference evidence="2 3" key="1">
    <citation type="submission" date="2012-02" db="EMBL/GenBank/DDBJ databases">
        <title>Complete genome sequence of Phycisphaera mikurensis NBRC 102666.</title>
        <authorList>
            <person name="Ankai A."/>
            <person name="Hosoyama A."/>
            <person name="Terui Y."/>
            <person name="Sekine M."/>
            <person name="Fukai R."/>
            <person name="Kato Y."/>
            <person name="Nakamura S."/>
            <person name="Yamada-Narita S."/>
            <person name="Kawakoshi A."/>
            <person name="Fukunaga Y."/>
            <person name="Yamazaki S."/>
            <person name="Fujita N."/>
        </authorList>
    </citation>
    <scope>NUCLEOTIDE SEQUENCE [LARGE SCALE GENOMIC DNA]</scope>
    <source>
        <strain evidence="3">NBRC 102666 / KCTC 22515 / FYK2301M01</strain>
    </source>
</reference>
<evidence type="ECO:0000313" key="3">
    <source>
        <dbReference type="Proteomes" id="UP000007881"/>
    </source>
</evidence>
<gene>
    <name evidence="2" type="ordered locus">PSMK_20960</name>
</gene>